<evidence type="ECO:0000256" key="4">
    <source>
        <dbReference type="ARBA" id="ARBA00022692"/>
    </source>
</evidence>
<keyword evidence="4 7" id="KW-0812">Transmembrane</keyword>
<keyword evidence="5 7" id="KW-1133">Transmembrane helix</keyword>
<reference evidence="8 10" key="1">
    <citation type="submission" date="2018-08" db="EMBL/GenBank/DDBJ databases">
        <title>Murine metabolic-syndrome-specific gut microbial biobank.</title>
        <authorList>
            <person name="Liu C."/>
        </authorList>
    </citation>
    <scope>NUCLEOTIDE SEQUENCE [LARGE SCALE GENOMIC DNA]</scope>
    <source>
        <strain evidence="8 10">X69</strain>
    </source>
</reference>
<evidence type="ECO:0000313" key="10">
    <source>
        <dbReference type="Proteomes" id="UP000446348"/>
    </source>
</evidence>
<reference evidence="9 11" key="2">
    <citation type="submission" date="2019-06" db="EMBL/GenBank/DDBJ databases">
        <title>Draft genome sequences of 15 bacterial species constituting the stable defined intestinal microbiota of the GM15 gnotobiotic mouse model.</title>
        <authorList>
            <person name="Elie C."/>
            <person name="Mathieu A."/>
            <person name="Saliou A."/>
            <person name="Darnaud M."/>
            <person name="Leulier F."/>
            <person name="Tamellini A."/>
        </authorList>
    </citation>
    <scope>NUCLEOTIDE SEQUENCE [LARGE SCALE GENOMIC DNA]</scope>
    <source>
        <strain evidence="9 11">JM4-15</strain>
    </source>
</reference>
<dbReference type="GO" id="GO:0022857">
    <property type="term" value="F:transmembrane transporter activity"/>
    <property type="evidence" value="ECO:0007669"/>
    <property type="project" value="InterPro"/>
</dbReference>
<feature type="transmembrane region" description="Helical" evidence="7">
    <location>
        <begin position="20"/>
        <end position="38"/>
    </location>
</feature>
<dbReference type="EMBL" id="VIQT01000010">
    <property type="protein sequence ID" value="NDO39340.1"/>
    <property type="molecule type" value="Genomic_DNA"/>
</dbReference>
<feature type="transmembrane region" description="Helical" evidence="7">
    <location>
        <begin position="58"/>
        <end position="78"/>
    </location>
</feature>
<feature type="transmembrane region" description="Helical" evidence="7">
    <location>
        <begin position="145"/>
        <end position="164"/>
    </location>
</feature>
<dbReference type="PANTHER" id="PTHR23514:SF3">
    <property type="entry name" value="BYPASS OF STOP CODON PROTEIN 6"/>
    <property type="match status" value="1"/>
</dbReference>
<feature type="transmembrane region" description="Helical" evidence="7">
    <location>
        <begin position="259"/>
        <end position="278"/>
    </location>
</feature>
<dbReference type="InterPro" id="IPR051788">
    <property type="entry name" value="MFS_Transporter"/>
</dbReference>
<accession>A0A845SXW2</accession>
<feature type="transmembrane region" description="Helical" evidence="7">
    <location>
        <begin position="170"/>
        <end position="195"/>
    </location>
</feature>
<comment type="subcellular location">
    <subcellularLocation>
        <location evidence="1">Cell membrane</location>
        <topology evidence="1">Multi-pass membrane protein</topology>
    </subcellularLocation>
</comment>
<dbReference type="Proteomes" id="UP000462501">
    <property type="component" value="Unassembled WGS sequence"/>
</dbReference>
<feature type="transmembrane region" description="Helical" evidence="7">
    <location>
        <begin position="351"/>
        <end position="371"/>
    </location>
</feature>
<dbReference type="EMBL" id="QXWZ01000005">
    <property type="protein sequence ID" value="NBI78092.1"/>
    <property type="molecule type" value="Genomic_DNA"/>
</dbReference>
<dbReference type="GO" id="GO:0005886">
    <property type="term" value="C:plasma membrane"/>
    <property type="evidence" value="ECO:0007669"/>
    <property type="project" value="UniProtKB-SubCell"/>
</dbReference>
<evidence type="ECO:0000313" key="9">
    <source>
        <dbReference type="EMBL" id="NDO39340.1"/>
    </source>
</evidence>
<feature type="transmembrane region" description="Helical" evidence="7">
    <location>
        <begin position="85"/>
        <end position="101"/>
    </location>
</feature>
<keyword evidence="3" id="KW-0813">Transport</keyword>
<protein>
    <submittedName>
        <fullName evidence="9">MFS transporter</fullName>
    </submittedName>
</protein>
<dbReference type="AlphaFoldDB" id="A0A845SXW2"/>
<evidence type="ECO:0000313" key="11">
    <source>
        <dbReference type="Proteomes" id="UP000462501"/>
    </source>
</evidence>
<dbReference type="InterPro" id="IPR036259">
    <property type="entry name" value="MFS_trans_sf"/>
</dbReference>
<dbReference type="Pfam" id="PF07690">
    <property type="entry name" value="MFS_1"/>
    <property type="match status" value="1"/>
</dbReference>
<evidence type="ECO:0000256" key="3">
    <source>
        <dbReference type="ARBA" id="ARBA00022448"/>
    </source>
</evidence>
<organism evidence="9 11">
    <name type="scientific">Anaerotruncus colihominis</name>
    <dbReference type="NCBI Taxonomy" id="169435"/>
    <lineage>
        <taxon>Bacteria</taxon>
        <taxon>Bacillati</taxon>
        <taxon>Bacillota</taxon>
        <taxon>Clostridia</taxon>
        <taxon>Eubacteriales</taxon>
        <taxon>Oscillospiraceae</taxon>
        <taxon>Anaerotruncus</taxon>
    </lineage>
</organism>
<name>A0A845SXW2_9FIRM</name>
<dbReference type="SUPFAM" id="SSF103473">
    <property type="entry name" value="MFS general substrate transporter"/>
    <property type="match status" value="1"/>
</dbReference>
<feature type="transmembrane region" description="Helical" evidence="7">
    <location>
        <begin position="107"/>
        <end position="124"/>
    </location>
</feature>
<feature type="transmembrane region" description="Helical" evidence="7">
    <location>
        <begin position="227"/>
        <end position="247"/>
    </location>
</feature>
<gene>
    <name evidence="8" type="ORF">D3Z39_04285</name>
    <name evidence="9" type="ORF">FMM72_08725</name>
</gene>
<sequence length="405" mass="43045">MRDAGGGGSMNRNGAEKLRFTIGIYTMMLVSAFCTSAQGTLLSDFIGHYQLESSAQGLMSAAQSAGNLCAVFLIGLLVGKLRKSTVLAVAAAVMPCVFFLLGMQPAFAAALGAFFVYGIAFGFLDSLASSMMADLYQSGSARYMNLLHGCYGVGGLTGPLIIRWMRLSGIAWYGVMQICALAALIAAAAYLAALLTSGSIRRQFAAQPNQIHRADLAGYLRERRKRLLLICSFLYGAHQIGITVWVTRYISEYLHEPRWGAAALSCFWLGITASRLILARFRPPRKRTILICHCVTAAATAAGVLSGSGSIMTVCCGIAGCAEGPVLPFTLDIACEWEGERSYLGSTMVLFAHYTGFIVCAPAVAFVIARIGIRSGMILPALLSAIAAVVCARLIRTGAGCPARR</sequence>
<dbReference type="Gene3D" id="1.20.1250.20">
    <property type="entry name" value="MFS general substrate transporter like domains"/>
    <property type="match status" value="2"/>
</dbReference>
<evidence type="ECO:0000256" key="5">
    <source>
        <dbReference type="ARBA" id="ARBA00022989"/>
    </source>
</evidence>
<dbReference type="PANTHER" id="PTHR23514">
    <property type="entry name" value="BYPASS OF STOP CODON PROTEIN 6"/>
    <property type="match status" value="1"/>
</dbReference>
<evidence type="ECO:0000256" key="7">
    <source>
        <dbReference type="SAM" id="Phobius"/>
    </source>
</evidence>
<feature type="transmembrane region" description="Helical" evidence="7">
    <location>
        <begin position="377"/>
        <end position="395"/>
    </location>
</feature>
<dbReference type="Proteomes" id="UP000446348">
    <property type="component" value="Unassembled WGS sequence"/>
</dbReference>
<comment type="similarity">
    <text evidence="2">Belongs to the major facilitator superfamily.</text>
</comment>
<evidence type="ECO:0000256" key="2">
    <source>
        <dbReference type="ARBA" id="ARBA00008335"/>
    </source>
</evidence>
<evidence type="ECO:0000256" key="1">
    <source>
        <dbReference type="ARBA" id="ARBA00004651"/>
    </source>
</evidence>
<comment type="caution">
    <text evidence="9">The sequence shown here is derived from an EMBL/GenBank/DDBJ whole genome shotgun (WGS) entry which is preliminary data.</text>
</comment>
<evidence type="ECO:0000313" key="8">
    <source>
        <dbReference type="EMBL" id="NBI78092.1"/>
    </source>
</evidence>
<keyword evidence="6 7" id="KW-0472">Membrane</keyword>
<evidence type="ECO:0000256" key="6">
    <source>
        <dbReference type="ARBA" id="ARBA00023136"/>
    </source>
</evidence>
<proteinExistence type="inferred from homology"/>
<dbReference type="InterPro" id="IPR011701">
    <property type="entry name" value="MFS"/>
</dbReference>